<organism evidence="6 7">
    <name type="scientific">Longispora fulva</name>
    <dbReference type="NCBI Taxonomy" id="619741"/>
    <lineage>
        <taxon>Bacteria</taxon>
        <taxon>Bacillati</taxon>
        <taxon>Actinomycetota</taxon>
        <taxon>Actinomycetes</taxon>
        <taxon>Micromonosporales</taxon>
        <taxon>Micromonosporaceae</taxon>
        <taxon>Longispora</taxon>
    </lineage>
</organism>
<dbReference type="PANTHER" id="PTHR43667">
    <property type="entry name" value="CYCLOPROPANE-FATTY-ACYL-PHOSPHOLIPID SYNTHASE"/>
    <property type="match status" value="1"/>
</dbReference>
<accession>A0A8J7GD55</accession>
<dbReference type="GO" id="GO:0008825">
    <property type="term" value="F:cyclopropane-fatty-acyl-phospholipid synthase activity"/>
    <property type="evidence" value="ECO:0007669"/>
    <property type="project" value="UniProtKB-EC"/>
</dbReference>
<keyword evidence="5" id="KW-0443">Lipid metabolism</keyword>
<dbReference type="CDD" id="cd02440">
    <property type="entry name" value="AdoMet_MTases"/>
    <property type="match status" value="1"/>
</dbReference>
<dbReference type="SUPFAM" id="SSF53335">
    <property type="entry name" value="S-adenosyl-L-methionine-dependent methyltransferases"/>
    <property type="match status" value="1"/>
</dbReference>
<dbReference type="GO" id="GO:0008610">
    <property type="term" value="P:lipid biosynthetic process"/>
    <property type="evidence" value="ECO:0007669"/>
    <property type="project" value="InterPro"/>
</dbReference>
<keyword evidence="3 6" id="KW-0808">Transferase</keyword>
<keyword evidence="4" id="KW-0949">S-adenosyl-L-methionine</keyword>
<protein>
    <submittedName>
        <fullName evidence="6">Cyclopropane-fatty-acyl-phospholipid synthase</fullName>
        <ecNumber evidence="6">2.1.1.79</ecNumber>
    </submittedName>
</protein>
<dbReference type="InterPro" id="IPR050723">
    <property type="entry name" value="CFA/CMAS"/>
</dbReference>
<evidence type="ECO:0000256" key="4">
    <source>
        <dbReference type="ARBA" id="ARBA00022691"/>
    </source>
</evidence>
<dbReference type="PANTHER" id="PTHR43667:SF1">
    <property type="entry name" value="CYCLOPROPANE-FATTY-ACYL-PHOSPHOLIPID SYNTHASE"/>
    <property type="match status" value="1"/>
</dbReference>
<keyword evidence="7" id="KW-1185">Reference proteome</keyword>
<evidence type="ECO:0000313" key="7">
    <source>
        <dbReference type="Proteomes" id="UP000622552"/>
    </source>
</evidence>
<dbReference type="EC" id="2.1.1.79" evidence="6"/>
<name>A0A8J7GD55_9ACTN</name>
<dbReference type="InterPro" id="IPR003333">
    <property type="entry name" value="CMAS"/>
</dbReference>
<dbReference type="Gene3D" id="3.40.50.150">
    <property type="entry name" value="Vaccinia Virus protein VP39"/>
    <property type="match status" value="1"/>
</dbReference>
<dbReference type="RefSeq" id="WP_233472486.1">
    <property type="nucleotide sequence ID" value="NZ_BONS01000003.1"/>
</dbReference>
<proteinExistence type="inferred from homology"/>
<dbReference type="AlphaFoldDB" id="A0A8J7GD55"/>
<evidence type="ECO:0000256" key="1">
    <source>
        <dbReference type="ARBA" id="ARBA00010815"/>
    </source>
</evidence>
<sequence length="416" mass="45105">MTVADRLLRMFTLLLGEGPPLRVRGWDGSTAGPPDAPVVDIRSRQAIRRLVHEPNQLGLGRAYVAGELDVEGDIYDVLDTLSVISGRQVGAVDKASLLKEATLLGAIGKEPAPPPEEIHLAGAKHSRDRDKAAISSHYDAGNEFYRLLLGPSMVYSCAYWAGPDSSLEEAQRDKLALICKKLDLGPDSRLLDVGCGWGSLALHAAREHGTRVVGVTLSVEQLDLARARAAEAGLSDRVEFRLQDYRDVTDGPFDAISSVGMAEHVGDEMYTAYCARLYDLLRPGGRLLNHQISRHPSHPPSNPSFIASFVFPDGDLAPIGTTVDLIEGAGFEVHDTQSLREHYTTTLRAWSANLDAAWDRAVKLTGEGRARVWRLYMAATALSFRYGQIGVHQVLAVKRGPGGASGMPATRKAWLG</sequence>
<dbReference type="Pfam" id="PF02353">
    <property type="entry name" value="CMAS"/>
    <property type="match status" value="1"/>
</dbReference>
<dbReference type="Proteomes" id="UP000622552">
    <property type="component" value="Unassembled WGS sequence"/>
</dbReference>
<dbReference type="GO" id="GO:0032259">
    <property type="term" value="P:methylation"/>
    <property type="evidence" value="ECO:0007669"/>
    <property type="project" value="UniProtKB-KW"/>
</dbReference>
<evidence type="ECO:0000256" key="5">
    <source>
        <dbReference type="ARBA" id="ARBA00023098"/>
    </source>
</evidence>
<evidence type="ECO:0000313" key="6">
    <source>
        <dbReference type="EMBL" id="MBG6135446.1"/>
    </source>
</evidence>
<reference evidence="6" key="1">
    <citation type="submission" date="2020-11" db="EMBL/GenBank/DDBJ databases">
        <title>Sequencing the genomes of 1000 actinobacteria strains.</title>
        <authorList>
            <person name="Klenk H.-P."/>
        </authorList>
    </citation>
    <scope>NUCLEOTIDE SEQUENCE</scope>
    <source>
        <strain evidence="6">DSM 45356</strain>
    </source>
</reference>
<gene>
    <name evidence="6" type="ORF">IW245_001640</name>
</gene>
<comment type="caution">
    <text evidence="6">The sequence shown here is derived from an EMBL/GenBank/DDBJ whole genome shotgun (WGS) entry which is preliminary data.</text>
</comment>
<comment type="similarity">
    <text evidence="1">Belongs to the CFA/CMAS family.</text>
</comment>
<dbReference type="EMBL" id="JADOUF010000001">
    <property type="protein sequence ID" value="MBG6135446.1"/>
    <property type="molecule type" value="Genomic_DNA"/>
</dbReference>
<dbReference type="InterPro" id="IPR029063">
    <property type="entry name" value="SAM-dependent_MTases_sf"/>
</dbReference>
<keyword evidence="2 6" id="KW-0489">Methyltransferase</keyword>
<dbReference type="PIRSF" id="PIRSF003085">
    <property type="entry name" value="CMAS"/>
    <property type="match status" value="1"/>
</dbReference>
<evidence type="ECO:0000256" key="2">
    <source>
        <dbReference type="ARBA" id="ARBA00022603"/>
    </source>
</evidence>
<evidence type="ECO:0000256" key="3">
    <source>
        <dbReference type="ARBA" id="ARBA00022679"/>
    </source>
</evidence>